<name>A0A699ZA51_HAELA</name>
<comment type="caution">
    <text evidence="1">The sequence shown here is derived from an EMBL/GenBank/DDBJ whole genome shotgun (WGS) entry which is preliminary data.</text>
</comment>
<accession>A0A699ZA51</accession>
<evidence type="ECO:0000313" key="2">
    <source>
        <dbReference type="Proteomes" id="UP000485058"/>
    </source>
</evidence>
<dbReference type="AlphaFoldDB" id="A0A699ZA51"/>
<keyword evidence="2" id="KW-1185">Reference proteome</keyword>
<feature type="non-terminal residue" evidence="1">
    <location>
        <position position="287"/>
    </location>
</feature>
<dbReference type="Proteomes" id="UP000485058">
    <property type="component" value="Unassembled WGS sequence"/>
</dbReference>
<proteinExistence type="predicted"/>
<reference evidence="1 2" key="1">
    <citation type="submission" date="2020-02" db="EMBL/GenBank/DDBJ databases">
        <title>Draft genome sequence of Haematococcus lacustris strain NIES-144.</title>
        <authorList>
            <person name="Morimoto D."/>
            <person name="Nakagawa S."/>
            <person name="Yoshida T."/>
            <person name="Sawayama S."/>
        </authorList>
    </citation>
    <scope>NUCLEOTIDE SEQUENCE [LARGE SCALE GENOMIC DNA]</scope>
    <source>
        <strain evidence="1 2">NIES-144</strain>
    </source>
</reference>
<dbReference type="EMBL" id="BLLF01001313">
    <property type="protein sequence ID" value="GFH18525.1"/>
    <property type="molecule type" value="Genomic_DNA"/>
</dbReference>
<protein>
    <submittedName>
        <fullName evidence="1">Uncharacterized protein</fullName>
    </submittedName>
</protein>
<evidence type="ECO:0000313" key="1">
    <source>
        <dbReference type="EMBL" id="GFH18525.1"/>
    </source>
</evidence>
<organism evidence="1 2">
    <name type="scientific">Haematococcus lacustris</name>
    <name type="common">Green alga</name>
    <name type="synonym">Haematococcus pluvialis</name>
    <dbReference type="NCBI Taxonomy" id="44745"/>
    <lineage>
        <taxon>Eukaryota</taxon>
        <taxon>Viridiplantae</taxon>
        <taxon>Chlorophyta</taxon>
        <taxon>core chlorophytes</taxon>
        <taxon>Chlorophyceae</taxon>
        <taxon>CS clade</taxon>
        <taxon>Chlamydomonadales</taxon>
        <taxon>Haematococcaceae</taxon>
        <taxon>Haematococcus</taxon>
    </lineage>
</organism>
<gene>
    <name evidence="1" type="ORF">HaLaN_15348</name>
</gene>
<sequence>AAECKPQLASHSWLRVLKENGLYSYGTGITHAPTALKLFRMAQDEHTLAIQVLSLAAYGPPGRDTTIVAPSSSALLRSMRSLTCFLLSECGGGPLGPHSMLESALMPHFHAVNNSCKSLTHQLVDGVVLLAAPCPSSSQLAIHLDTRALEQEAKQAAVCWRAPLHVWHCRWTAGWGAAAAYGPPGRDTTIVAPSLSALLRSMRSLTCFLLSECGGGPLGPHSMLESALLPLLAASAGPDFHALNNSCKSLTHRLADGVVLLAAPCPTSEQLAIHLDTRALQQEAKQA</sequence>
<feature type="non-terminal residue" evidence="1">
    <location>
        <position position="1"/>
    </location>
</feature>